<evidence type="ECO:0000256" key="1">
    <source>
        <dbReference type="ARBA" id="ARBA00010617"/>
    </source>
</evidence>
<accession>A0ABS6UBW1</accession>
<dbReference type="Proteomes" id="UP000694300">
    <property type="component" value="Unassembled WGS sequence"/>
</dbReference>
<dbReference type="InterPro" id="IPR001128">
    <property type="entry name" value="Cyt_P450"/>
</dbReference>
<proteinExistence type="inferred from homology"/>
<protein>
    <submittedName>
        <fullName evidence="3">Cytochrome P450</fullName>
    </submittedName>
</protein>
<evidence type="ECO:0000313" key="4">
    <source>
        <dbReference type="Proteomes" id="UP000694300"/>
    </source>
</evidence>
<gene>
    <name evidence="3" type="ORF">I4I82_17515</name>
</gene>
<dbReference type="CDD" id="cd11030">
    <property type="entry name" value="CYP105-like"/>
    <property type="match status" value="1"/>
</dbReference>
<dbReference type="RefSeq" id="WP_218589506.1">
    <property type="nucleotide sequence ID" value="NZ_JADQDE010000027.1"/>
</dbReference>
<keyword evidence="2" id="KW-0503">Monooxygenase</keyword>
<name>A0ABS6UBW1_9PSEU</name>
<keyword evidence="4" id="KW-1185">Reference proteome</keyword>
<keyword evidence="2" id="KW-0408">Iron</keyword>
<dbReference type="Pfam" id="PF00067">
    <property type="entry name" value="p450"/>
    <property type="match status" value="1"/>
</dbReference>
<keyword evidence="2" id="KW-0479">Metal-binding</keyword>
<reference evidence="3 4" key="1">
    <citation type="submission" date="2020-11" db="EMBL/GenBank/DDBJ databases">
        <title>Pseudonocardia abyssalis sp. nov. and Pseudonocardia oceani sp. nov., description and phylogenomic analysis of two novel actinomycetes isolated from the deep Southern Ocean.</title>
        <authorList>
            <person name="Parra J."/>
        </authorList>
    </citation>
    <scope>NUCLEOTIDE SEQUENCE [LARGE SCALE GENOMIC DNA]</scope>
    <source>
        <strain evidence="4">KRD185</strain>
    </source>
</reference>
<comment type="caution">
    <text evidence="3">The sequence shown here is derived from an EMBL/GenBank/DDBJ whole genome shotgun (WGS) entry which is preliminary data.</text>
</comment>
<keyword evidence="2" id="KW-0349">Heme</keyword>
<dbReference type="PROSITE" id="PS00086">
    <property type="entry name" value="CYTOCHROME_P450"/>
    <property type="match status" value="1"/>
</dbReference>
<organism evidence="3 4">
    <name type="scientific">Pseudonocardia oceani</name>
    <dbReference type="NCBI Taxonomy" id="2792013"/>
    <lineage>
        <taxon>Bacteria</taxon>
        <taxon>Bacillati</taxon>
        <taxon>Actinomycetota</taxon>
        <taxon>Actinomycetes</taxon>
        <taxon>Pseudonocardiales</taxon>
        <taxon>Pseudonocardiaceae</taxon>
        <taxon>Pseudonocardia</taxon>
    </lineage>
</organism>
<dbReference type="PANTHER" id="PTHR46696">
    <property type="entry name" value="P450, PUTATIVE (EUROFUNG)-RELATED"/>
    <property type="match status" value="1"/>
</dbReference>
<evidence type="ECO:0000313" key="3">
    <source>
        <dbReference type="EMBL" id="MBW0129463.1"/>
    </source>
</evidence>
<keyword evidence="2" id="KW-0560">Oxidoreductase</keyword>
<evidence type="ECO:0000256" key="2">
    <source>
        <dbReference type="RuleBase" id="RU000461"/>
    </source>
</evidence>
<sequence length="431" mass="46421">MSDSPERPTEPTDAGVTSLTRVLPADLTERAAGCPFAPAPGLAERRGRGTVQALELLNGAAAYLVTGFDEARTVLSDPRFSSDRIRYPDASQLSPDQVAELAGHAGPPRPRVESREDGMFVFMDPPEHTRLRRLLTGQFTVRRMNALEERLREIATEHIDAMVAAGTEADLVPAYALPIPSLMICELLGVDYADRDEFQQNTAVALSTRSTDAERAAAGGALHGFIARLVAEKRRAPADDLLSGLVHEAEPPLTDAQLIDVALVLLGAGHETTANMLGLGVLALLQDPAQLAALRADPGLIDGTVEELLRYLSIVQLGVTRIALEDVTVGGVDVPAGATVVIATPEANRDDRHLPDPDRLDLTRPRAPHLAFGHGIHQCLGQQLARIEMRTGFAELFARLPDLRLAVPAEEIPLRNDMQIFGVHSLPVTWA</sequence>
<dbReference type="InterPro" id="IPR017972">
    <property type="entry name" value="Cyt_P450_CS"/>
</dbReference>
<comment type="similarity">
    <text evidence="1 2">Belongs to the cytochrome P450 family.</text>
</comment>
<dbReference type="EMBL" id="JADQDF010000001">
    <property type="protein sequence ID" value="MBW0129463.1"/>
    <property type="molecule type" value="Genomic_DNA"/>
</dbReference>
<dbReference type="PANTHER" id="PTHR46696:SF1">
    <property type="entry name" value="CYTOCHROME P450 YJIB-RELATED"/>
    <property type="match status" value="1"/>
</dbReference>